<comment type="similarity">
    <text evidence="1">Belongs to the terpene cyclase/mutase family.</text>
</comment>
<dbReference type="OMA" id="AMTHIHY"/>
<evidence type="ECO:0000313" key="6">
    <source>
        <dbReference type="Proteomes" id="UP000594263"/>
    </source>
</evidence>
<dbReference type="InterPro" id="IPR018333">
    <property type="entry name" value="Squalene_cyclase"/>
</dbReference>
<dbReference type="GO" id="GO:0016104">
    <property type="term" value="P:triterpenoid biosynthetic process"/>
    <property type="evidence" value="ECO:0007669"/>
    <property type="project" value="InterPro"/>
</dbReference>
<dbReference type="GO" id="GO:0005811">
    <property type="term" value="C:lipid droplet"/>
    <property type="evidence" value="ECO:0007669"/>
    <property type="project" value="InterPro"/>
</dbReference>
<keyword evidence="6" id="KW-1185">Reference proteome</keyword>
<dbReference type="InterPro" id="IPR008930">
    <property type="entry name" value="Terpenoid_cyclase/PrenylTrfase"/>
</dbReference>
<dbReference type="SUPFAM" id="SSF48239">
    <property type="entry name" value="Terpenoid cyclases/Protein prenyltransferases"/>
    <property type="match status" value="1"/>
</dbReference>
<accession>A0A7N0V7W6</accession>
<dbReference type="AlphaFoldDB" id="A0A7N0V7W6"/>
<organism evidence="5 6">
    <name type="scientific">Kalanchoe fedtschenkoi</name>
    <name type="common">Lavender scallops</name>
    <name type="synonym">South American air plant</name>
    <dbReference type="NCBI Taxonomy" id="63787"/>
    <lineage>
        <taxon>Eukaryota</taxon>
        <taxon>Viridiplantae</taxon>
        <taxon>Streptophyta</taxon>
        <taxon>Embryophyta</taxon>
        <taxon>Tracheophyta</taxon>
        <taxon>Spermatophyta</taxon>
        <taxon>Magnoliopsida</taxon>
        <taxon>eudicotyledons</taxon>
        <taxon>Gunneridae</taxon>
        <taxon>Pentapetalae</taxon>
        <taxon>Saxifragales</taxon>
        <taxon>Crassulaceae</taxon>
        <taxon>Kalanchoe</taxon>
    </lineage>
</organism>
<feature type="domain" description="Squalene cyclase N-terminal" evidence="4">
    <location>
        <begin position="202"/>
        <end position="464"/>
    </location>
</feature>
<dbReference type="InterPro" id="IPR032697">
    <property type="entry name" value="SQ_cyclase_N"/>
</dbReference>
<dbReference type="Gene3D" id="1.50.10.20">
    <property type="match status" value="1"/>
</dbReference>
<dbReference type="Gramene" id="Kaladp0250s0012.1.v1.1">
    <property type="protein sequence ID" value="Kaladp0250s0012.1.v1.1"/>
    <property type="gene ID" value="Kaladp0250s0012.v1.1"/>
</dbReference>
<evidence type="ECO:0000259" key="4">
    <source>
        <dbReference type="Pfam" id="PF13249"/>
    </source>
</evidence>
<dbReference type="PANTHER" id="PTHR11764">
    <property type="entry name" value="TERPENE CYCLASE/MUTASE FAMILY MEMBER"/>
    <property type="match status" value="1"/>
</dbReference>
<evidence type="ECO:0000256" key="1">
    <source>
        <dbReference type="ARBA" id="ARBA00009755"/>
    </source>
</evidence>
<protein>
    <recommendedName>
        <fullName evidence="4">Squalene cyclase N-terminal domain-containing protein</fullName>
    </recommendedName>
</protein>
<keyword evidence="2" id="KW-0677">Repeat</keyword>
<proteinExistence type="inferred from homology"/>
<evidence type="ECO:0000313" key="5">
    <source>
        <dbReference type="EnsemblPlants" id="Kaladp0250s0012.1.v1.1"/>
    </source>
</evidence>
<sequence>MISMWRPSISLTIIRPSNFHASLNSRCTIEIGCRRGRSIDGKFARAACPAIAAELCFCNLDAPPTPCPTPMPSGGRVPSLFNCLSLVVKVLRSASAATREGKMWKLKLSQGQEPWLTSVNNHVGRQYWEYGSSLGTPEEIARVHEIRHEYHKNRFQSKHSSDRIMRLQFERSNQSEVNLLVEEEEDEVKRALIKALRFYSTLQADDGFWPGDYAGPLFLIPGLIIGLYVTRSLSEVLSMEHQKEILRYLYNHQNEDGGWGLHIEGHSTMFGTALTYVTLRLLGQGLNDEMLKTQKWILERGGVVSIPSWGKLWLSVLGLYEWSGNNPVPPELWLLPYALPFHPGRMWSHVRVVYLPMSYLYAKRFIMPINNLILSMRNELFVTPYSNIDWDSARNSCAKEDLYYPRPAIQDILWAGLHKIGEPILKQWPFYKIRQRALNEVKKHMQHEDETTNSICSGPVNKVLNMVCCWIDDPNSQAFTRLLEEILG</sequence>
<evidence type="ECO:0000256" key="3">
    <source>
        <dbReference type="ARBA" id="ARBA00023235"/>
    </source>
</evidence>
<dbReference type="Pfam" id="PF13249">
    <property type="entry name" value="SQHop_cyclase_N"/>
    <property type="match status" value="1"/>
</dbReference>
<dbReference type="Proteomes" id="UP000594263">
    <property type="component" value="Unplaced"/>
</dbReference>
<dbReference type="FunFam" id="1.50.10.20:FF:000002">
    <property type="entry name" value="Terpene cyclase/mutase family member"/>
    <property type="match status" value="1"/>
</dbReference>
<dbReference type="EnsemblPlants" id="Kaladp0250s0012.1.v1.1">
    <property type="protein sequence ID" value="Kaladp0250s0012.1.v1.1"/>
    <property type="gene ID" value="Kaladp0250s0012.v1.1"/>
</dbReference>
<keyword evidence="3" id="KW-0413">Isomerase</keyword>
<dbReference type="GO" id="GO:0031559">
    <property type="term" value="F:oxidosqualene cyclase activity"/>
    <property type="evidence" value="ECO:0007669"/>
    <property type="project" value="UniProtKB-ARBA"/>
</dbReference>
<evidence type="ECO:0000256" key="2">
    <source>
        <dbReference type="ARBA" id="ARBA00022737"/>
    </source>
</evidence>
<name>A0A7N0V7W6_KALFE</name>
<reference evidence="5" key="1">
    <citation type="submission" date="2021-01" db="UniProtKB">
        <authorList>
            <consortium name="EnsemblPlants"/>
        </authorList>
    </citation>
    <scope>IDENTIFICATION</scope>
</reference>
<dbReference type="PANTHER" id="PTHR11764:SF44">
    <property type="entry name" value="LANOSTEROL SYNTHASE"/>
    <property type="match status" value="1"/>
</dbReference>